<evidence type="ECO:0008006" key="2">
    <source>
        <dbReference type="Google" id="ProtNLM"/>
    </source>
</evidence>
<dbReference type="InterPro" id="IPR011990">
    <property type="entry name" value="TPR-like_helical_dom_sf"/>
</dbReference>
<protein>
    <recommendedName>
        <fullName evidence="2">MalT-like TPR region domain-containing protein</fullName>
    </recommendedName>
</protein>
<proteinExistence type="predicted"/>
<sequence length="198" mass="22607">NVHVLYAVAWAMVEYPTALSPDRTKWALELARLANRLNPNHDWALQALGVALYRSGSWPEAQDALQRSRAKNETGEWPIELRARRAHALAFESMAAFRQMHPEEAKSLLRLAERELGVQAFRPPDPQVDGLHLERLAYRALTEARQLLDESVEFSDKERNERIELALEEARRVVKSTDPVVGGFGRISRSWSIWSELA</sequence>
<organism evidence="1">
    <name type="scientific">marine sediment metagenome</name>
    <dbReference type="NCBI Taxonomy" id="412755"/>
    <lineage>
        <taxon>unclassified sequences</taxon>
        <taxon>metagenomes</taxon>
        <taxon>ecological metagenomes</taxon>
    </lineage>
</organism>
<comment type="caution">
    <text evidence="1">The sequence shown here is derived from an EMBL/GenBank/DDBJ whole genome shotgun (WGS) entry which is preliminary data.</text>
</comment>
<dbReference type="SUPFAM" id="SSF48452">
    <property type="entry name" value="TPR-like"/>
    <property type="match status" value="1"/>
</dbReference>
<dbReference type="EMBL" id="BARS01055647">
    <property type="protein sequence ID" value="GAG47687.1"/>
    <property type="molecule type" value="Genomic_DNA"/>
</dbReference>
<reference evidence="1" key="1">
    <citation type="journal article" date="2014" name="Front. Microbiol.">
        <title>High frequency of phylogenetically diverse reductive dehalogenase-homologous genes in deep subseafloor sedimentary metagenomes.</title>
        <authorList>
            <person name="Kawai M."/>
            <person name="Futagami T."/>
            <person name="Toyoda A."/>
            <person name="Takaki Y."/>
            <person name="Nishi S."/>
            <person name="Hori S."/>
            <person name="Arai W."/>
            <person name="Tsubouchi T."/>
            <person name="Morono Y."/>
            <person name="Uchiyama I."/>
            <person name="Ito T."/>
            <person name="Fujiyama A."/>
            <person name="Inagaki F."/>
            <person name="Takami H."/>
        </authorList>
    </citation>
    <scope>NUCLEOTIDE SEQUENCE</scope>
    <source>
        <strain evidence="1">Expedition CK06-06</strain>
    </source>
</reference>
<feature type="non-terminal residue" evidence="1">
    <location>
        <position position="1"/>
    </location>
</feature>
<feature type="non-terminal residue" evidence="1">
    <location>
        <position position="198"/>
    </location>
</feature>
<gene>
    <name evidence="1" type="ORF">S01H1_82120</name>
</gene>
<dbReference type="Gene3D" id="1.25.40.10">
    <property type="entry name" value="Tetratricopeptide repeat domain"/>
    <property type="match status" value="1"/>
</dbReference>
<accession>X0YKZ1</accession>
<evidence type="ECO:0000313" key="1">
    <source>
        <dbReference type="EMBL" id="GAG47687.1"/>
    </source>
</evidence>
<dbReference type="AlphaFoldDB" id="X0YKZ1"/>
<name>X0YKZ1_9ZZZZ</name>